<dbReference type="EMBL" id="GBXM01092699">
    <property type="protein sequence ID" value="JAH15878.1"/>
    <property type="molecule type" value="Transcribed_RNA"/>
</dbReference>
<evidence type="ECO:0000313" key="1">
    <source>
        <dbReference type="EMBL" id="JAH15878.1"/>
    </source>
</evidence>
<sequence length="12" mass="1362">MGRFHSRGNRGS</sequence>
<organism evidence="1">
    <name type="scientific">Anguilla anguilla</name>
    <name type="common">European freshwater eel</name>
    <name type="synonym">Muraena anguilla</name>
    <dbReference type="NCBI Taxonomy" id="7936"/>
    <lineage>
        <taxon>Eukaryota</taxon>
        <taxon>Metazoa</taxon>
        <taxon>Chordata</taxon>
        <taxon>Craniata</taxon>
        <taxon>Vertebrata</taxon>
        <taxon>Euteleostomi</taxon>
        <taxon>Actinopterygii</taxon>
        <taxon>Neopterygii</taxon>
        <taxon>Teleostei</taxon>
        <taxon>Anguilliformes</taxon>
        <taxon>Anguillidae</taxon>
        <taxon>Anguilla</taxon>
    </lineage>
</organism>
<protein>
    <submittedName>
        <fullName evidence="1">Uncharacterized protein</fullName>
    </submittedName>
</protein>
<reference evidence="1" key="1">
    <citation type="submission" date="2014-11" db="EMBL/GenBank/DDBJ databases">
        <authorList>
            <person name="Amaro Gonzalez C."/>
        </authorList>
    </citation>
    <scope>NUCLEOTIDE SEQUENCE</scope>
</reference>
<accession>A0A0E9QII2</accession>
<name>A0A0E9QII2_ANGAN</name>
<reference evidence="1" key="2">
    <citation type="journal article" date="2015" name="Fish Shellfish Immunol.">
        <title>Early steps in the European eel (Anguilla anguilla)-Vibrio vulnificus interaction in the gills: Role of the RtxA13 toxin.</title>
        <authorList>
            <person name="Callol A."/>
            <person name="Pajuelo D."/>
            <person name="Ebbesson L."/>
            <person name="Teles M."/>
            <person name="MacKenzie S."/>
            <person name="Amaro C."/>
        </authorList>
    </citation>
    <scope>NUCLEOTIDE SEQUENCE</scope>
</reference>
<proteinExistence type="predicted"/>